<keyword evidence="3" id="KW-1185">Reference proteome</keyword>
<comment type="caution">
    <text evidence="2">The sequence shown here is derived from an EMBL/GenBank/DDBJ whole genome shotgun (WGS) entry which is preliminary data.</text>
</comment>
<gene>
    <name evidence="2" type="ORF">PXEA_LOCUS18180</name>
</gene>
<feature type="non-terminal residue" evidence="2">
    <location>
        <position position="202"/>
    </location>
</feature>
<evidence type="ECO:0000313" key="3">
    <source>
        <dbReference type="Proteomes" id="UP000784294"/>
    </source>
</evidence>
<sequence length="202" mass="22350">MSSSSRRITLLCNLTELVVYLGLICHQAVLSRSSSSYCSPSGHKPITSTLFDTYFGPTARMGLLTLLFCTRVYSAGRKLAGWHWWLRWRHSESPVSSSPTWSFDGLHIVPQHELARLLVSGEDEVCAICYAAWRASLLPSEGAKHRTELPSMLPNTRSSGPEGEMEFSLENPAVKAMDSLEVMGLGRLMEEKRCIGSNDGAK</sequence>
<dbReference type="Proteomes" id="UP000784294">
    <property type="component" value="Unassembled WGS sequence"/>
</dbReference>
<dbReference type="EMBL" id="CAAALY010069375">
    <property type="protein sequence ID" value="VEL24740.1"/>
    <property type="molecule type" value="Genomic_DNA"/>
</dbReference>
<evidence type="ECO:0000256" key="1">
    <source>
        <dbReference type="SAM" id="SignalP"/>
    </source>
</evidence>
<keyword evidence="1" id="KW-0732">Signal</keyword>
<proteinExistence type="predicted"/>
<dbReference type="AlphaFoldDB" id="A0A3S5CIQ8"/>
<name>A0A3S5CIQ8_9PLAT</name>
<feature type="signal peptide" evidence="1">
    <location>
        <begin position="1"/>
        <end position="31"/>
    </location>
</feature>
<organism evidence="2 3">
    <name type="scientific">Protopolystoma xenopodis</name>
    <dbReference type="NCBI Taxonomy" id="117903"/>
    <lineage>
        <taxon>Eukaryota</taxon>
        <taxon>Metazoa</taxon>
        <taxon>Spiralia</taxon>
        <taxon>Lophotrochozoa</taxon>
        <taxon>Platyhelminthes</taxon>
        <taxon>Monogenea</taxon>
        <taxon>Polyopisthocotylea</taxon>
        <taxon>Polystomatidea</taxon>
        <taxon>Polystomatidae</taxon>
        <taxon>Protopolystoma</taxon>
    </lineage>
</organism>
<evidence type="ECO:0000313" key="2">
    <source>
        <dbReference type="EMBL" id="VEL24740.1"/>
    </source>
</evidence>
<feature type="chain" id="PRO_5018548357" evidence="1">
    <location>
        <begin position="32"/>
        <end position="202"/>
    </location>
</feature>
<reference evidence="2" key="1">
    <citation type="submission" date="2018-11" db="EMBL/GenBank/DDBJ databases">
        <authorList>
            <consortium name="Pathogen Informatics"/>
        </authorList>
    </citation>
    <scope>NUCLEOTIDE SEQUENCE</scope>
</reference>
<accession>A0A3S5CIQ8</accession>
<protein>
    <submittedName>
        <fullName evidence="2">Uncharacterized protein</fullName>
    </submittedName>
</protein>